<dbReference type="EMBL" id="CACRXK020002285">
    <property type="protein sequence ID" value="CAB3993565.1"/>
    <property type="molecule type" value="Genomic_DNA"/>
</dbReference>
<dbReference type="AlphaFoldDB" id="A0A7D9I0G9"/>
<comment type="caution">
    <text evidence="2">The sequence shown here is derived from an EMBL/GenBank/DDBJ whole genome shotgun (WGS) entry which is preliminary data.</text>
</comment>
<feature type="region of interest" description="Disordered" evidence="1">
    <location>
        <begin position="60"/>
        <end position="128"/>
    </location>
</feature>
<sequence length="151" mass="17504">MADPPNINKKSADERTVRFKTREMTADRIAAKIEKILKDGKDFRKPRTRKRKESVVRFLDNCGRPIPGPGRRRRQNGQRQRLETRKGHPLETCHDIPAMDGDNFETDPDEAKGLQNIEHTDQSPTDDDLSMLIEECEKLLEVEKINKQQNI</sequence>
<protein>
    <submittedName>
        <fullName evidence="2">Uncharacterized protein</fullName>
    </submittedName>
</protein>
<feature type="compositionally biased region" description="Basic and acidic residues" evidence="1">
    <location>
        <begin position="80"/>
        <end position="94"/>
    </location>
</feature>
<evidence type="ECO:0000256" key="1">
    <source>
        <dbReference type="SAM" id="MobiDB-lite"/>
    </source>
</evidence>
<proteinExistence type="predicted"/>
<reference evidence="2" key="1">
    <citation type="submission" date="2020-04" db="EMBL/GenBank/DDBJ databases">
        <authorList>
            <person name="Alioto T."/>
            <person name="Alioto T."/>
            <person name="Gomez Garrido J."/>
        </authorList>
    </citation>
    <scope>NUCLEOTIDE SEQUENCE</scope>
    <source>
        <strain evidence="2">A484AB</strain>
    </source>
</reference>
<gene>
    <name evidence="2" type="ORF">PACLA_8A029148</name>
</gene>
<organism evidence="2 3">
    <name type="scientific">Paramuricea clavata</name>
    <name type="common">Red gorgonian</name>
    <name type="synonym">Violescent sea-whip</name>
    <dbReference type="NCBI Taxonomy" id="317549"/>
    <lineage>
        <taxon>Eukaryota</taxon>
        <taxon>Metazoa</taxon>
        <taxon>Cnidaria</taxon>
        <taxon>Anthozoa</taxon>
        <taxon>Octocorallia</taxon>
        <taxon>Malacalcyonacea</taxon>
        <taxon>Plexauridae</taxon>
        <taxon>Paramuricea</taxon>
    </lineage>
</organism>
<evidence type="ECO:0000313" key="2">
    <source>
        <dbReference type="EMBL" id="CAB3993565.1"/>
    </source>
</evidence>
<dbReference type="Proteomes" id="UP001152795">
    <property type="component" value="Unassembled WGS sequence"/>
</dbReference>
<evidence type="ECO:0000313" key="3">
    <source>
        <dbReference type="Proteomes" id="UP001152795"/>
    </source>
</evidence>
<keyword evidence="3" id="KW-1185">Reference proteome</keyword>
<accession>A0A7D9I0G9</accession>
<name>A0A7D9I0G9_PARCT</name>